<dbReference type="EMBL" id="JANPWB010000007">
    <property type="protein sequence ID" value="KAJ1171923.1"/>
    <property type="molecule type" value="Genomic_DNA"/>
</dbReference>
<feature type="compositionally biased region" description="Polar residues" evidence="1">
    <location>
        <begin position="33"/>
        <end position="42"/>
    </location>
</feature>
<name>A0AAV7T7L5_PLEWA</name>
<gene>
    <name evidence="2" type="ORF">NDU88_003780</name>
</gene>
<dbReference type="Proteomes" id="UP001066276">
    <property type="component" value="Chromosome 4_1"/>
</dbReference>
<proteinExistence type="predicted"/>
<reference evidence="2" key="1">
    <citation type="journal article" date="2022" name="bioRxiv">
        <title>Sequencing and chromosome-scale assembly of the giantPleurodeles waltlgenome.</title>
        <authorList>
            <person name="Brown T."/>
            <person name="Elewa A."/>
            <person name="Iarovenko S."/>
            <person name="Subramanian E."/>
            <person name="Araus A.J."/>
            <person name="Petzold A."/>
            <person name="Susuki M."/>
            <person name="Suzuki K.-i.T."/>
            <person name="Hayashi T."/>
            <person name="Toyoda A."/>
            <person name="Oliveira C."/>
            <person name="Osipova E."/>
            <person name="Leigh N.D."/>
            <person name="Simon A."/>
            <person name="Yun M.H."/>
        </authorList>
    </citation>
    <scope>NUCLEOTIDE SEQUENCE</scope>
    <source>
        <strain evidence="2">20211129_DDA</strain>
        <tissue evidence="2">Liver</tissue>
    </source>
</reference>
<evidence type="ECO:0000313" key="3">
    <source>
        <dbReference type="Proteomes" id="UP001066276"/>
    </source>
</evidence>
<evidence type="ECO:0000256" key="1">
    <source>
        <dbReference type="SAM" id="MobiDB-lite"/>
    </source>
</evidence>
<evidence type="ECO:0000313" key="2">
    <source>
        <dbReference type="EMBL" id="KAJ1171923.1"/>
    </source>
</evidence>
<organism evidence="2 3">
    <name type="scientific">Pleurodeles waltl</name>
    <name type="common">Iberian ribbed newt</name>
    <dbReference type="NCBI Taxonomy" id="8319"/>
    <lineage>
        <taxon>Eukaryota</taxon>
        <taxon>Metazoa</taxon>
        <taxon>Chordata</taxon>
        <taxon>Craniata</taxon>
        <taxon>Vertebrata</taxon>
        <taxon>Euteleostomi</taxon>
        <taxon>Amphibia</taxon>
        <taxon>Batrachia</taxon>
        <taxon>Caudata</taxon>
        <taxon>Salamandroidea</taxon>
        <taxon>Salamandridae</taxon>
        <taxon>Pleurodelinae</taxon>
        <taxon>Pleurodeles</taxon>
    </lineage>
</organism>
<protein>
    <submittedName>
        <fullName evidence="2">Uncharacterized protein</fullName>
    </submittedName>
</protein>
<comment type="caution">
    <text evidence="2">The sequence shown here is derived from an EMBL/GenBank/DDBJ whole genome shotgun (WGS) entry which is preliminary data.</text>
</comment>
<keyword evidence="3" id="KW-1185">Reference proteome</keyword>
<feature type="region of interest" description="Disordered" evidence="1">
    <location>
        <begin position="1"/>
        <end position="56"/>
    </location>
</feature>
<sequence length="107" mass="11446">MVPSPRLQHRCDRGRPAAPKNVCPSTGLVEPSHSLSRTSSTWAAAPEAHSTAPGPELHGSRIFCTNGILDMCQTLVLLSMQRVPGTLWGGQLLIHWIVSITLAGLKA</sequence>
<accession>A0AAV7T7L5</accession>
<dbReference type="AlphaFoldDB" id="A0AAV7T7L5"/>